<reference evidence="3" key="1">
    <citation type="submission" date="2025-08" db="UniProtKB">
        <authorList>
            <consortium name="RefSeq"/>
        </authorList>
    </citation>
    <scope>IDENTIFICATION</scope>
</reference>
<dbReference type="Pfam" id="PF15874">
    <property type="entry name" value="Il2rg"/>
    <property type="match status" value="1"/>
</dbReference>
<dbReference type="RefSeq" id="XP_035824800.1">
    <property type="nucleotide sequence ID" value="XM_035968907.1"/>
</dbReference>
<evidence type="ECO:0000313" key="3">
    <source>
        <dbReference type="RefSeq" id="XP_035824800.1"/>
    </source>
</evidence>
<dbReference type="PANTHER" id="PTHR33887:SF5">
    <property type="entry name" value="PB1 DOMAIN-CONTAINING PROTEIN"/>
    <property type="match status" value="1"/>
</dbReference>
<feature type="region of interest" description="Disordered" evidence="1">
    <location>
        <begin position="112"/>
        <end position="175"/>
    </location>
</feature>
<protein>
    <submittedName>
        <fullName evidence="3">Uncharacterized protein LOC106011355 isoform X2</fullName>
    </submittedName>
</protein>
<organism evidence="2 3">
    <name type="scientific">Aplysia californica</name>
    <name type="common">California sea hare</name>
    <dbReference type="NCBI Taxonomy" id="6500"/>
    <lineage>
        <taxon>Eukaryota</taxon>
        <taxon>Metazoa</taxon>
        <taxon>Spiralia</taxon>
        <taxon>Lophotrochozoa</taxon>
        <taxon>Mollusca</taxon>
        <taxon>Gastropoda</taxon>
        <taxon>Heterobranchia</taxon>
        <taxon>Euthyneura</taxon>
        <taxon>Tectipleura</taxon>
        <taxon>Aplysiida</taxon>
        <taxon>Aplysioidea</taxon>
        <taxon>Aplysiidae</taxon>
        <taxon>Aplysia</taxon>
    </lineage>
</organism>
<gene>
    <name evidence="3" type="primary">LOC106011355</name>
</gene>
<accession>A0ABM1VQV8</accession>
<name>A0ABM1VQV8_APLCA</name>
<sequence>MFVTVRYGEEQEQIFNPDCRNDVLLDFIKRHCQCGGEDVVELSDERGVVKNLRSFPQEYAKEYLRDRETLILLRVDNFPMSEENGSSSNKAVYTPLLSSLMSNPDFIDILNPPKDDDTLSEISSKSSRRRSSTFEIDDFRSTRSKGKVSSTHSGKKPGSRRGQRAPLRKSANTSS</sequence>
<keyword evidence="2" id="KW-1185">Reference proteome</keyword>
<dbReference type="Proteomes" id="UP000694888">
    <property type="component" value="Unplaced"/>
</dbReference>
<proteinExistence type="predicted"/>
<dbReference type="GeneID" id="106011355"/>
<evidence type="ECO:0000313" key="2">
    <source>
        <dbReference type="Proteomes" id="UP000694888"/>
    </source>
</evidence>
<evidence type="ECO:0000256" key="1">
    <source>
        <dbReference type="SAM" id="MobiDB-lite"/>
    </source>
</evidence>
<dbReference type="PANTHER" id="PTHR33887">
    <property type="entry name" value="PB1 DOMAIN-CONTAINING PROTEIN"/>
    <property type="match status" value="1"/>
</dbReference>
<dbReference type="InterPro" id="IPR039471">
    <property type="entry name" value="CXorf65-like"/>
</dbReference>
<feature type="compositionally biased region" description="Basic residues" evidence="1">
    <location>
        <begin position="153"/>
        <end position="167"/>
    </location>
</feature>